<dbReference type="Proteomes" id="UP001362999">
    <property type="component" value="Unassembled WGS sequence"/>
</dbReference>
<evidence type="ECO:0000313" key="2">
    <source>
        <dbReference type="EMBL" id="KAK7014332.1"/>
    </source>
</evidence>
<feature type="region of interest" description="Disordered" evidence="1">
    <location>
        <begin position="270"/>
        <end position="289"/>
    </location>
</feature>
<comment type="caution">
    <text evidence="2">The sequence shown here is derived from an EMBL/GenBank/DDBJ whole genome shotgun (WGS) entry which is preliminary data.</text>
</comment>
<evidence type="ECO:0000313" key="3">
    <source>
        <dbReference type="Proteomes" id="UP001362999"/>
    </source>
</evidence>
<proteinExistence type="predicted"/>
<protein>
    <submittedName>
        <fullName evidence="2">Uncharacterized protein</fullName>
    </submittedName>
</protein>
<evidence type="ECO:0000256" key="1">
    <source>
        <dbReference type="SAM" id="MobiDB-lite"/>
    </source>
</evidence>
<name>A0AAW0AQI0_9AGAR</name>
<dbReference type="AlphaFoldDB" id="A0AAW0AQI0"/>
<accession>A0AAW0AQI0</accession>
<reference evidence="2 3" key="1">
    <citation type="journal article" date="2024" name="J Genomics">
        <title>Draft genome sequencing and assembly of Favolaschia claudopus CIRM-BRFM 2984 isolated from oak limbs.</title>
        <authorList>
            <person name="Navarro D."/>
            <person name="Drula E."/>
            <person name="Chaduli D."/>
            <person name="Cazenave R."/>
            <person name="Ahrendt S."/>
            <person name="Wang J."/>
            <person name="Lipzen A."/>
            <person name="Daum C."/>
            <person name="Barry K."/>
            <person name="Grigoriev I.V."/>
            <person name="Favel A."/>
            <person name="Rosso M.N."/>
            <person name="Martin F."/>
        </authorList>
    </citation>
    <scope>NUCLEOTIDE SEQUENCE [LARGE SCALE GENOMIC DNA]</scope>
    <source>
        <strain evidence="2 3">CIRM-BRFM 2984</strain>
    </source>
</reference>
<feature type="region of interest" description="Disordered" evidence="1">
    <location>
        <begin position="227"/>
        <end position="247"/>
    </location>
</feature>
<sequence>MSSAWVDIPRAASILFSSTLILFHPPPLVSQMTNPSPAAPLFGKLSLNHRSRLRMHPMNMYLVSRLLALHPIANTAIHPLALKYIPKQGITMPLPDGLLLVPPPLPSPQHPSRPTTPSARPLFPHLQRVNAIPGQEPNTTPTQEGGRKRFHILTPSTTPKLPVLFCSAVYCSIEVEAKSTRRPTEHDCTTPLWSSLYKTRSKQTDVSLMYPQVARTGTGWFVTSRTHTLSPRLSPPPSFPRSPVRPRSTHRSLIAHPLVSSVCLPAATLHQSPRRSSSSSSVQASSSSSLPLLPNLQARRWGNCGIVVPIDDADSNSGQSTEEKRIATLLWFGRAVSGEWGRSRGAGGESHESVTRRCSRFGCSPWGTREVTIWTDHSCAVLNIPPQVIPSSCLANKVGTRGSTLDDTYALLGLSVDDEDGWHFGGPKEEEEGFAFGRASCLFRADLLICAVCSIDAMTINEYQRFERRTPTALLDVCPPSRHACAEPGLYACVGFGGVPFKAMQAATTERRLHGYGYGKRMEYLKDS</sequence>
<gene>
    <name evidence="2" type="ORF">R3P38DRAFT_3206097</name>
</gene>
<organism evidence="2 3">
    <name type="scientific">Favolaschia claudopus</name>
    <dbReference type="NCBI Taxonomy" id="2862362"/>
    <lineage>
        <taxon>Eukaryota</taxon>
        <taxon>Fungi</taxon>
        <taxon>Dikarya</taxon>
        <taxon>Basidiomycota</taxon>
        <taxon>Agaricomycotina</taxon>
        <taxon>Agaricomycetes</taxon>
        <taxon>Agaricomycetidae</taxon>
        <taxon>Agaricales</taxon>
        <taxon>Marasmiineae</taxon>
        <taxon>Mycenaceae</taxon>
        <taxon>Favolaschia</taxon>
    </lineage>
</organism>
<feature type="compositionally biased region" description="Low complexity" evidence="1">
    <location>
        <begin position="276"/>
        <end position="289"/>
    </location>
</feature>
<keyword evidence="3" id="KW-1185">Reference proteome</keyword>
<dbReference type="EMBL" id="JAWWNJ010000057">
    <property type="protein sequence ID" value="KAK7014332.1"/>
    <property type="molecule type" value="Genomic_DNA"/>
</dbReference>